<dbReference type="PANTHER" id="PTHR11645">
    <property type="entry name" value="PYRROLINE-5-CARBOXYLATE REDUCTASE"/>
    <property type="match status" value="1"/>
</dbReference>
<feature type="binding site" evidence="8">
    <location>
        <begin position="9"/>
        <end position="14"/>
    </location>
    <ligand>
        <name>NADP(+)</name>
        <dbReference type="ChEBI" id="CHEBI:58349"/>
    </ligand>
</feature>
<dbReference type="AlphaFoldDB" id="A0A9D2RYB7"/>
<feature type="binding site" evidence="8">
    <location>
        <begin position="71"/>
        <end position="74"/>
    </location>
    <ligand>
        <name>NADP(+)</name>
        <dbReference type="ChEBI" id="CHEBI:58349"/>
    </ligand>
</feature>
<sequence>MAQHTVGFIGFGNMAQAMAKGFLQAGVLEGAQIAACAKRWEKLEKTAGELGVIPCKDAVEVLERSDILILAVKPYLIETVLAPIREKLAGKVLLSVAAGWPFQRFEEALPAGVHHLSIMPNTPVAIGEGIVLLEEENSLSPQELSQAKELLAALGVVETVPSAQMGIAGTVAGCGPAYAALFLEALGDAGVYHGLPRELSYRLAAQMLAGTGKLHLATGQHPGAMKDAVCSPGGTTIRGVAQLEQHGFRAAVIDAVSASAGEKKA</sequence>
<dbReference type="FunFam" id="1.10.3730.10:FF:000001">
    <property type="entry name" value="Pyrroline-5-carboxylate reductase"/>
    <property type="match status" value="1"/>
</dbReference>
<comment type="similarity">
    <text evidence="1 6">Belongs to the pyrroline-5-carboxylate reductase family.</text>
</comment>
<comment type="pathway">
    <text evidence="6">Amino-acid biosynthesis; L-proline biosynthesis; L-proline from L-glutamate 5-semialdehyde: step 1/1.</text>
</comment>
<proteinExistence type="inferred from homology"/>
<dbReference type="Gene3D" id="3.40.50.720">
    <property type="entry name" value="NAD(P)-binding Rossmann-like Domain"/>
    <property type="match status" value="1"/>
</dbReference>
<dbReference type="InterPro" id="IPR029036">
    <property type="entry name" value="P5CR_dimer"/>
</dbReference>
<comment type="subcellular location">
    <subcellularLocation>
        <location evidence="6">Cytoplasm</location>
    </subcellularLocation>
</comment>
<dbReference type="EC" id="1.5.1.2" evidence="6 7"/>
<protein>
    <recommendedName>
        <fullName evidence="6 7">Pyrroline-5-carboxylate reductase</fullName>
        <shortName evidence="6">P5C reductase</shortName>
        <shortName evidence="6">P5CR</shortName>
        <ecNumber evidence="6 7">1.5.1.2</ecNumber>
    </recommendedName>
    <alternativeName>
        <fullName evidence="6">PCA reductase</fullName>
    </alternativeName>
</protein>
<evidence type="ECO:0000259" key="10">
    <source>
        <dbReference type="Pfam" id="PF14748"/>
    </source>
</evidence>
<evidence type="ECO:0000256" key="6">
    <source>
        <dbReference type="HAMAP-Rule" id="MF_01925"/>
    </source>
</evidence>
<evidence type="ECO:0000256" key="4">
    <source>
        <dbReference type="ARBA" id="ARBA00023002"/>
    </source>
</evidence>
<keyword evidence="6" id="KW-0963">Cytoplasm</keyword>
<evidence type="ECO:0000259" key="9">
    <source>
        <dbReference type="Pfam" id="PF03807"/>
    </source>
</evidence>
<evidence type="ECO:0000256" key="1">
    <source>
        <dbReference type="ARBA" id="ARBA00005525"/>
    </source>
</evidence>
<comment type="catalytic activity">
    <reaction evidence="6">
        <text>L-proline + NAD(+) = (S)-1-pyrroline-5-carboxylate + NADH + 2 H(+)</text>
        <dbReference type="Rhea" id="RHEA:14105"/>
        <dbReference type="ChEBI" id="CHEBI:15378"/>
        <dbReference type="ChEBI" id="CHEBI:17388"/>
        <dbReference type="ChEBI" id="CHEBI:57540"/>
        <dbReference type="ChEBI" id="CHEBI:57945"/>
        <dbReference type="ChEBI" id="CHEBI:60039"/>
        <dbReference type="EC" id="1.5.1.2"/>
    </reaction>
</comment>
<evidence type="ECO:0000256" key="5">
    <source>
        <dbReference type="ARBA" id="ARBA00058118"/>
    </source>
</evidence>
<dbReference type="GO" id="GO:0004735">
    <property type="term" value="F:pyrroline-5-carboxylate reductase activity"/>
    <property type="evidence" value="ECO:0007669"/>
    <property type="project" value="UniProtKB-UniRule"/>
</dbReference>
<comment type="catalytic activity">
    <reaction evidence="6">
        <text>L-proline + NADP(+) = (S)-1-pyrroline-5-carboxylate + NADPH + 2 H(+)</text>
        <dbReference type="Rhea" id="RHEA:14109"/>
        <dbReference type="ChEBI" id="CHEBI:15378"/>
        <dbReference type="ChEBI" id="CHEBI:17388"/>
        <dbReference type="ChEBI" id="CHEBI:57783"/>
        <dbReference type="ChEBI" id="CHEBI:58349"/>
        <dbReference type="ChEBI" id="CHEBI:60039"/>
        <dbReference type="EC" id="1.5.1.2"/>
    </reaction>
</comment>
<dbReference type="GO" id="GO:0055129">
    <property type="term" value="P:L-proline biosynthetic process"/>
    <property type="evidence" value="ECO:0007669"/>
    <property type="project" value="UniProtKB-UniRule"/>
</dbReference>
<feature type="domain" description="Pyrroline-5-carboxylate reductase catalytic N-terminal" evidence="9">
    <location>
        <begin position="5"/>
        <end position="99"/>
    </location>
</feature>
<comment type="caution">
    <text evidence="11">The sequence shown here is derived from an EMBL/GenBank/DDBJ whole genome shotgun (WGS) entry which is preliminary data.</text>
</comment>
<evidence type="ECO:0000256" key="7">
    <source>
        <dbReference type="NCBIfam" id="TIGR00112"/>
    </source>
</evidence>
<evidence type="ECO:0000256" key="8">
    <source>
        <dbReference type="PIRSR" id="PIRSR000193-1"/>
    </source>
</evidence>
<keyword evidence="2 6" id="KW-0641">Proline biosynthesis</keyword>
<dbReference type="Proteomes" id="UP000824214">
    <property type="component" value="Unassembled WGS sequence"/>
</dbReference>
<dbReference type="Gene3D" id="1.10.3730.10">
    <property type="entry name" value="ProC C-terminal domain-like"/>
    <property type="match status" value="1"/>
</dbReference>
<feature type="domain" description="Pyrroline-5-carboxylate reductase dimerisation" evidence="10">
    <location>
        <begin position="163"/>
        <end position="261"/>
    </location>
</feature>
<dbReference type="InterPro" id="IPR000304">
    <property type="entry name" value="Pyrroline-COOH_reductase"/>
</dbReference>
<dbReference type="Pfam" id="PF03807">
    <property type="entry name" value="F420_oxidored"/>
    <property type="match status" value="1"/>
</dbReference>
<dbReference type="SUPFAM" id="SSF51735">
    <property type="entry name" value="NAD(P)-binding Rossmann-fold domains"/>
    <property type="match status" value="1"/>
</dbReference>
<dbReference type="Pfam" id="PF14748">
    <property type="entry name" value="P5CR_dimer"/>
    <property type="match status" value="1"/>
</dbReference>
<keyword evidence="3 6" id="KW-0521">NADP</keyword>
<accession>A0A9D2RYB7</accession>
<organism evidence="11 12">
    <name type="scientific">Candidatus Acutalibacter ornithocaccae</name>
    <dbReference type="NCBI Taxonomy" id="2838416"/>
    <lineage>
        <taxon>Bacteria</taxon>
        <taxon>Bacillati</taxon>
        <taxon>Bacillota</taxon>
        <taxon>Clostridia</taxon>
        <taxon>Eubacteriales</taxon>
        <taxon>Acutalibacteraceae</taxon>
        <taxon>Acutalibacter</taxon>
    </lineage>
</organism>
<keyword evidence="6" id="KW-0028">Amino-acid biosynthesis</keyword>
<dbReference type="InterPro" id="IPR036291">
    <property type="entry name" value="NAD(P)-bd_dom_sf"/>
</dbReference>
<dbReference type="NCBIfam" id="TIGR00112">
    <property type="entry name" value="proC"/>
    <property type="match status" value="1"/>
</dbReference>
<dbReference type="SUPFAM" id="SSF48179">
    <property type="entry name" value="6-phosphogluconate dehydrogenase C-terminal domain-like"/>
    <property type="match status" value="1"/>
</dbReference>
<keyword evidence="4 6" id="KW-0560">Oxidoreductase</keyword>
<evidence type="ECO:0000256" key="2">
    <source>
        <dbReference type="ARBA" id="ARBA00022650"/>
    </source>
</evidence>
<dbReference type="GO" id="GO:0005737">
    <property type="term" value="C:cytoplasm"/>
    <property type="evidence" value="ECO:0007669"/>
    <property type="project" value="UniProtKB-SubCell"/>
</dbReference>
<evidence type="ECO:0000313" key="11">
    <source>
        <dbReference type="EMBL" id="HJB37308.1"/>
    </source>
</evidence>
<dbReference type="InterPro" id="IPR028939">
    <property type="entry name" value="P5C_Rdtase_cat_N"/>
</dbReference>
<reference evidence="11" key="2">
    <citation type="submission" date="2021-04" db="EMBL/GenBank/DDBJ databases">
        <authorList>
            <person name="Gilroy R."/>
        </authorList>
    </citation>
    <scope>NUCLEOTIDE SEQUENCE</scope>
    <source>
        <strain evidence="11">ChiBcolR8-3208</strain>
    </source>
</reference>
<gene>
    <name evidence="6 11" type="primary">proC</name>
    <name evidence="11" type="ORF">H9942_04475</name>
</gene>
<dbReference type="PIRSF" id="PIRSF000193">
    <property type="entry name" value="Pyrrol-5-carb_rd"/>
    <property type="match status" value="1"/>
</dbReference>
<evidence type="ECO:0000256" key="3">
    <source>
        <dbReference type="ARBA" id="ARBA00022857"/>
    </source>
</evidence>
<evidence type="ECO:0000313" key="12">
    <source>
        <dbReference type="Proteomes" id="UP000824214"/>
    </source>
</evidence>
<dbReference type="HAMAP" id="MF_01925">
    <property type="entry name" value="P5C_reductase"/>
    <property type="match status" value="1"/>
</dbReference>
<dbReference type="EMBL" id="DWXZ01000089">
    <property type="protein sequence ID" value="HJB37308.1"/>
    <property type="molecule type" value="Genomic_DNA"/>
</dbReference>
<dbReference type="PANTHER" id="PTHR11645:SF69">
    <property type="entry name" value="PYRROLINE-5-CARBOXYLATE REDUCTASE"/>
    <property type="match status" value="1"/>
</dbReference>
<comment type="function">
    <text evidence="5 6">Catalyzes the reduction of 1-pyrroline-5-carboxylate (PCA) to L-proline.</text>
</comment>
<dbReference type="InterPro" id="IPR008927">
    <property type="entry name" value="6-PGluconate_DH-like_C_sf"/>
</dbReference>
<name>A0A9D2RYB7_9FIRM</name>
<reference evidence="11" key="1">
    <citation type="journal article" date="2021" name="PeerJ">
        <title>Extensive microbial diversity within the chicken gut microbiome revealed by metagenomics and culture.</title>
        <authorList>
            <person name="Gilroy R."/>
            <person name="Ravi A."/>
            <person name="Getino M."/>
            <person name="Pursley I."/>
            <person name="Horton D.L."/>
            <person name="Alikhan N.F."/>
            <person name="Baker D."/>
            <person name="Gharbi K."/>
            <person name="Hall N."/>
            <person name="Watson M."/>
            <person name="Adriaenssens E.M."/>
            <person name="Foster-Nyarko E."/>
            <person name="Jarju S."/>
            <person name="Secka A."/>
            <person name="Antonio M."/>
            <person name="Oren A."/>
            <person name="Chaudhuri R.R."/>
            <person name="La Ragione R."/>
            <person name="Hildebrand F."/>
            <person name="Pallen M.J."/>
        </authorList>
    </citation>
    <scope>NUCLEOTIDE SEQUENCE</scope>
    <source>
        <strain evidence="11">ChiBcolR8-3208</strain>
    </source>
</reference>